<dbReference type="Proteomes" id="UP001268819">
    <property type="component" value="Unassembled WGS sequence"/>
</dbReference>
<comment type="caution">
    <text evidence="2">The sequence shown here is derived from an EMBL/GenBank/DDBJ whole genome shotgun (WGS) entry which is preliminary data.</text>
</comment>
<proteinExistence type="predicted"/>
<name>A0ABU1PWR5_9PSEU</name>
<keyword evidence="3" id="KW-1185">Reference proteome</keyword>
<accession>A0ABU1PWR5</accession>
<sequence>MIDTEGVLDELDQQEQPGEKNGATSDECVGGGCVEKAPTS</sequence>
<evidence type="ECO:0000256" key="1">
    <source>
        <dbReference type="SAM" id="MobiDB-lite"/>
    </source>
</evidence>
<organism evidence="2 3">
    <name type="scientific">Saccharothrix longispora</name>
    <dbReference type="NCBI Taxonomy" id="33920"/>
    <lineage>
        <taxon>Bacteria</taxon>
        <taxon>Bacillati</taxon>
        <taxon>Actinomycetota</taxon>
        <taxon>Actinomycetes</taxon>
        <taxon>Pseudonocardiales</taxon>
        <taxon>Pseudonocardiaceae</taxon>
        <taxon>Saccharothrix</taxon>
    </lineage>
</organism>
<protein>
    <recommendedName>
        <fullName evidence="4">FxLD family lantipeptide</fullName>
    </recommendedName>
</protein>
<dbReference type="EMBL" id="JAVDSG010000001">
    <property type="protein sequence ID" value="MDR6594718.1"/>
    <property type="molecule type" value="Genomic_DNA"/>
</dbReference>
<feature type="region of interest" description="Disordered" evidence="1">
    <location>
        <begin position="1"/>
        <end position="40"/>
    </location>
</feature>
<evidence type="ECO:0000313" key="3">
    <source>
        <dbReference type="Proteomes" id="UP001268819"/>
    </source>
</evidence>
<reference evidence="2 3" key="1">
    <citation type="submission" date="2023-07" db="EMBL/GenBank/DDBJ databases">
        <title>Sequencing the genomes of 1000 actinobacteria strains.</title>
        <authorList>
            <person name="Klenk H.-P."/>
        </authorList>
    </citation>
    <scope>NUCLEOTIDE SEQUENCE [LARGE SCALE GENOMIC DNA]</scope>
    <source>
        <strain evidence="2 3">DSM 43749</strain>
    </source>
</reference>
<dbReference type="RefSeq" id="WP_310307738.1">
    <property type="nucleotide sequence ID" value="NZ_BAAAXB010000001.1"/>
</dbReference>
<gene>
    <name evidence="2" type="ORF">J2S66_003102</name>
</gene>
<evidence type="ECO:0008006" key="4">
    <source>
        <dbReference type="Google" id="ProtNLM"/>
    </source>
</evidence>
<feature type="compositionally biased region" description="Acidic residues" evidence="1">
    <location>
        <begin position="1"/>
        <end position="13"/>
    </location>
</feature>
<evidence type="ECO:0000313" key="2">
    <source>
        <dbReference type="EMBL" id="MDR6594718.1"/>
    </source>
</evidence>